<reference evidence="1" key="1">
    <citation type="submission" date="2022-12" db="EMBL/GenBank/DDBJ databases">
        <authorList>
            <person name="Alioto T."/>
            <person name="Alioto T."/>
            <person name="Gomez Garrido J."/>
        </authorList>
    </citation>
    <scope>NUCLEOTIDE SEQUENCE</scope>
</reference>
<keyword evidence="2" id="KW-1185">Reference proteome</keyword>
<accession>A0AA35P4J8</accession>
<evidence type="ECO:0000313" key="2">
    <source>
        <dbReference type="Proteomes" id="UP001178461"/>
    </source>
</evidence>
<organism evidence="1 2">
    <name type="scientific">Podarcis lilfordi</name>
    <name type="common">Lilford's wall lizard</name>
    <dbReference type="NCBI Taxonomy" id="74358"/>
    <lineage>
        <taxon>Eukaryota</taxon>
        <taxon>Metazoa</taxon>
        <taxon>Chordata</taxon>
        <taxon>Craniata</taxon>
        <taxon>Vertebrata</taxon>
        <taxon>Euteleostomi</taxon>
        <taxon>Lepidosauria</taxon>
        <taxon>Squamata</taxon>
        <taxon>Bifurcata</taxon>
        <taxon>Unidentata</taxon>
        <taxon>Episquamata</taxon>
        <taxon>Laterata</taxon>
        <taxon>Lacertibaenia</taxon>
        <taxon>Lacertidae</taxon>
        <taxon>Podarcis</taxon>
    </lineage>
</organism>
<name>A0AA35P4J8_9SAUR</name>
<proteinExistence type="predicted"/>
<dbReference type="EMBL" id="OX395130">
    <property type="protein sequence ID" value="CAI5775391.1"/>
    <property type="molecule type" value="Genomic_DNA"/>
</dbReference>
<sequence>MPRDPVRFVCLTPVWVKVSLQKGFLFSSHKVTSLQHETEVCPSCLAGST</sequence>
<protein>
    <submittedName>
        <fullName evidence="1">Uncharacterized protein</fullName>
    </submittedName>
</protein>
<dbReference type="AlphaFoldDB" id="A0AA35P4J8"/>
<evidence type="ECO:0000313" key="1">
    <source>
        <dbReference type="EMBL" id="CAI5775391.1"/>
    </source>
</evidence>
<gene>
    <name evidence="1" type="ORF">PODLI_1B027907</name>
</gene>
<dbReference type="Proteomes" id="UP001178461">
    <property type="component" value="Chromosome 5"/>
</dbReference>